<accession>A0AAX6BHV8</accession>
<dbReference type="RefSeq" id="WP_310876413.1">
    <property type="nucleotide sequence ID" value="NZ_BSYK01000001.1"/>
</dbReference>
<dbReference type="Proteomes" id="UP001165240">
    <property type="component" value="Unassembled WGS sequence"/>
</dbReference>
<gene>
    <name evidence="1" type="ORF">ShirakiTB12_17780</name>
</gene>
<dbReference type="GO" id="GO:0030638">
    <property type="term" value="P:polyketide metabolic process"/>
    <property type="evidence" value="ECO:0007669"/>
    <property type="project" value="InterPro"/>
</dbReference>
<proteinExistence type="predicted"/>
<evidence type="ECO:0000313" key="2">
    <source>
        <dbReference type="Proteomes" id="UP001165240"/>
    </source>
</evidence>
<dbReference type="InterPro" id="IPR009959">
    <property type="entry name" value="Cyclase_SnoaL-like"/>
</dbReference>
<evidence type="ECO:0000313" key="1">
    <source>
        <dbReference type="EMBL" id="GMG73310.1"/>
    </source>
</evidence>
<name>A0AAX6BHV8_PRIMG</name>
<dbReference type="SUPFAM" id="SSF54427">
    <property type="entry name" value="NTF2-like"/>
    <property type="match status" value="1"/>
</dbReference>
<dbReference type="AlphaFoldDB" id="A0AAX6BHV8"/>
<dbReference type="PANTHER" id="PTHR38436:SF1">
    <property type="entry name" value="ESTER CYCLASE"/>
    <property type="match status" value="1"/>
</dbReference>
<sequence length="138" mass="15808">MSVETNKELVRRFYEAIQQENYEALKEFCHKDFVFYPQVDTPFYGVEGLIESEKKNFDATPNFKMPLKAMVAEGDQVAVYFTFEGTHTGIPFGGIPATGKNVKFSLMMLLKIVDGKIIEKRAHFDRYDILKQLGANLL</sequence>
<dbReference type="InterPro" id="IPR032710">
    <property type="entry name" value="NTF2-like_dom_sf"/>
</dbReference>
<dbReference type="Gene3D" id="3.10.450.50">
    <property type="match status" value="1"/>
</dbReference>
<dbReference type="PANTHER" id="PTHR38436">
    <property type="entry name" value="POLYKETIDE CYCLASE SNOAL-LIKE DOMAIN"/>
    <property type="match status" value="1"/>
</dbReference>
<protein>
    <submittedName>
        <fullName evidence="1">Ester cyclase</fullName>
    </submittedName>
</protein>
<dbReference type="Pfam" id="PF07366">
    <property type="entry name" value="SnoaL"/>
    <property type="match status" value="1"/>
</dbReference>
<dbReference type="EMBL" id="BSYK01000001">
    <property type="protein sequence ID" value="GMG73310.1"/>
    <property type="molecule type" value="Genomic_DNA"/>
</dbReference>
<comment type="caution">
    <text evidence="1">The sequence shown here is derived from an EMBL/GenBank/DDBJ whole genome shotgun (WGS) entry which is preliminary data.</text>
</comment>
<organism evidence="1 2">
    <name type="scientific">Priestia megaterium</name>
    <name type="common">Bacillus megaterium</name>
    <dbReference type="NCBI Taxonomy" id="1404"/>
    <lineage>
        <taxon>Bacteria</taxon>
        <taxon>Bacillati</taxon>
        <taxon>Bacillota</taxon>
        <taxon>Bacilli</taxon>
        <taxon>Bacillales</taxon>
        <taxon>Bacillaceae</taxon>
        <taxon>Priestia</taxon>
    </lineage>
</organism>
<reference evidence="1" key="1">
    <citation type="journal article" date="2024" name="Appl Microbiol">
        <title>Effect of kuratsuki Bacillus and Priestia on Taste of Sake.</title>
        <authorList>
            <person name="Kobayashi K."/>
            <person name="Nishida H."/>
        </authorList>
    </citation>
    <scope>NUCLEOTIDE SEQUENCE</scope>
    <source>
        <strain evidence="1">B-12</strain>
    </source>
</reference>